<organism evidence="1 2">
    <name type="scientific">Streptococcus iniae</name>
    <name type="common">Streptococcus shiloi</name>
    <dbReference type="NCBI Taxonomy" id="1346"/>
    <lineage>
        <taxon>Bacteria</taxon>
        <taxon>Bacillati</taxon>
        <taxon>Bacillota</taxon>
        <taxon>Bacilli</taxon>
        <taxon>Lactobacillales</taxon>
        <taxon>Streptococcaceae</taxon>
        <taxon>Streptococcus</taxon>
    </lineage>
</organism>
<proteinExistence type="predicted"/>
<dbReference type="AlphaFoldDB" id="A0A3L8GF84"/>
<dbReference type="RefSeq" id="WP_121791943.1">
    <property type="nucleotide sequence ID" value="NZ_QLQC01000026.1"/>
</dbReference>
<comment type="caution">
    <text evidence="1">The sequence shown here is derived from an EMBL/GenBank/DDBJ whole genome shotgun (WGS) entry which is preliminary data.</text>
</comment>
<sequence>MIGTIRILQNGQSKELAQVDLIRFNEEAIRQRLVEKGYSYDSQLVITEIVDWGVTTNLTFQEIELLKLCLEGLYDNDEYIIVHLLKRYWKVKDIVTVYYRFASQNEVEALCELLKDYDNNEVIHLFYQNNNWVNCIQKYLSSGELLNTPKGFYKRILPN</sequence>
<name>A0A3L8GF84_STRIN</name>
<dbReference type="EMBL" id="QLQD01000023">
    <property type="protein sequence ID" value="RLU58469.1"/>
    <property type="molecule type" value="Genomic_DNA"/>
</dbReference>
<reference evidence="1 2" key="1">
    <citation type="submission" date="2018-06" db="EMBL/GenBank/DDBJ databases">
        <title>Mutators as drivers of adaptation in pathogenic bacteria and a risk factor for host jumps and vaccine escape.</title>
        <authorList>
            <person name="Barnes A.C."/>
            <person name="Silayeva O."/>
        </authorList>
    </citation>
    <scope>NUCLEOTIDE SEQUENCE [LARGE SCALE GENOMIC DNA]</scope>
    <source>
        <strain evidence="1 2">QMA0445</strain>
    </source>
</reference>
<protein>
    <submittedName>
        <fullName evidence="1">Uncharacterized protein</fullName>
    </submittedName>
</protein>
<gene>
    <name evidence="1" type="ORF">DIY07_01935</name>
</gene>
<evidence type="ECO:0000313" key="2">
    <source>
        <dbReference type="Proteomes" id="UP000269148"/>
    </source>
</evidence>
<dbReference type="OrthoDB" id="2222963at2"/>
<evidence type="ECO:0000313" key="1">
    <source>
        <dbReference type="EMBL" id="RLU58469.1"/>
    </source>
</evidence>
<accession>A0A3L8GF84</accession>
<dbReference type="Proteomes" id="UP000269148">
    <property type="component" value="Unassembled WGS sequence"/>
</dbReference>